<dbReference type="InterPro" id="IPR012910">
    <property type="entry name" value="Plug_dom"/>
</dbReference>
<dbReference type="PANTHER" id="PTHR32552:SF81">
    <property type="entry name" value="TONB-DEPENDENT OUTER MEMBRANE RECEPTOR"/>
    <property type="match status" value="1"/>
</dbReference>
<sequence>MTSKASAISIAALALALASQAHAAAPAPADPAPAAASGEEPTIQEIVVTATKRETNLQKTPISISVVNAQVIKDRHIQSLYDLADGGVPSLRVATFEARQSALTIGIRGIVPLDANQPAREQGVGIYVDGVYLARQHGLNAALFDIERIEVLKGPQGTLFGRNSEGGALSIISKAPSGKFGGSVNAGYGNYGAYTIGAHLDLPEFHNLSVKLDGIKQYQNATTKDPLPGSTGWNYYDRQGFRGAVRWKPSSDITNDFSVDVAQDKNTPFYSQLLNYNPNGCANGAVTAATTCVLPSFSYTTLTGGPVKPLLPGVVVNGTSRMTTADIGVPQQPSVDKSHGFTNNFKWKLSPEVEIRSITAWRGVDMAQYDNSGGAHRVPTIALTAACTAAAPCAFSRYSLADLRQRQFSQELQAVGSIDRIDYVAGLFYFNEHVSDDAATPASIGAVAITDGLGNVTGANYVTIPFCTGSTPLFVGKAVNGCSIDRASAVRSRSYAAYGQATWNATDALHITVGGRYTKDKKEGVLTFFNNLNYATATPAQLAANGYQPLDKTWNRFNPMATIAYDVTNGLHVYAKYSTGYRAGGASSRTPNYLPFNPEDLKSYEVGLKSDFWDHRARFNLAGYIMDRKNSQEDLSFITTANGASVNVLRAINAPGITKIRGVEADLTVAPVTGLTLNLSYAYTYTHIPLIPVTFTVGAVTSAPVLQQFYIPFTPRNAASGSIDYALPVGGGDTKVKVHIDGNYSQSAQGFDQFPTKAGASFIVNSRLSLADIGMSNAGQKLTVSLWVRNMFDKQYIFRQDPSNSLPGAPTSAAQLTTGAGGPIQNVLGDYGNFNAPRTFGIEGTVTF</sequence>
<keyword evidence="4" id="KW-0410">Iron transport</keyword>
<dbReference type="PROSITE" id="PS52016">
    <property type="entry name" value="TONB_DEPENDENT_REC_3"/>
    <property type="match status" value="1"/>
</dbReference>
<feature type="domain" description="TonB-dependent receptor-like beta-barrel" evidence="14">
    <location>
        <begin position="377"/>
        <end position="790"/>
    </location>
</feature>
<evidence type="ECO:0000259" key="15">
    <source>
        <dbReference type="Pfam" id="PF07715"/>
    </source>
</evidence>
<keyword evidence="16" id="KW-0675">Receptor</keyword>
<dbReference type="PANTHER" id="PTHR32552">
    <property type="entry name" value="FERRICHROME IRON RECEPTOR-RELATED"/>
    <property type="match status" value="1"/>
</dbReference>
<evidence type="ECO:0000256" key="8">
    <source>
        <dbReference type="ARBA" id="ARBA00023077"/>
    </source>
</evidence>
<evidence type="ECO:0000256" key="4">
    <source>
        <dbReference type="ARBA" id="ARBA00022496"/>
    </source>
</evidence>
<dbReference type="Pfam" id="PF07715">
    <property type="entry name" value="Plug"/>
    <property type="match status" value="1"/>
</dbReference>
<keyword evidence="2 11" id="KW-0813">Transport</keyword>
<keyword evidence="7" id="KW-0406">Ion transport</keyword>
<protein>
    <submittedName>
        <fullName evidence="16">Iron complex outermembrane receptor protein</fullName>
    </submittedName>
</protein>
<dbReference type="InterPro" id="IPR000531">
    <property type="entry name" value="Beta-barrel_TonB"/>
</dbReference>
<keyword evidence="6" id="KW-0408">Iron</keyword>
<dbReference type="Proteomes" id="UP000727456">
    <property type="component" value="Unassembled WGS sequence"/>
</dbReference>
<feature type="chain" id="PRO_5047307982" evidence="13">
    <location>
        <begin position="24"/>
        <end position="848"/>
    </location>
</feature>
<keyword evidence="17" id="KW-1185">Reference proteome</keyword>
<dbReference type="InterPro" id="IPR039426">
    <property type="entry name" value="TonB-dep_rcpt-like"/>
</dbReference>
<name>A0ABX0TRG2_9SPHN</name>
<dbReference type="EMBL" id="JAAOZC010000003">
    <property type="protein sequence ID" value="NIJ08113.1"/>
    <property type="molecule type" value="Genomic_DNA"/>
</dbReference>
<accession>A0ABX0TRG2</accession>
<feature type="domain" description="TonB-dependent receptor plug" evidence="15">
    <location>
        <begin position="57"/>
        <end position="168"/>
    </location>
</feature>
<evidence type="ECO:0000256" key="1">
    <source>
        <dbReference type="ARBA" id="ARBA00004571"/>
    </source>
</evidence>
<organism evidence="16 17">
    <name type="scientific">Sphingomonas vulcanisoli</name>
    <dbReference type="NCBI Taxonomy" id="1658060"/>
    <lineage>
        <taxon>Bacteria</taxon>
        <taxon>Pseudomonadati</taxon>
        <taxon>Pseudomonadota</taxon>
        <taxon>Alphaproteobacteria</taxon>
        <taxon>Sphingomonadales</taxon>
        <taxon>Sphingomonadaceae</taxon>
        <taxon>Sphingomonas</taxon>
    </lineage>
</organism>
<comment type="caution">
    <text evidence="16">The sequence shown here is derived from an EMBL/GenBank/DDBJ whole genome shotgun (WGS) entry which is preliminary data.</text>
</comment>
<evidence type="ECO:0000313" key="17">
    <source>
        <dbReference type="Proteomes" id="UP000727456"/>
    </source>
</evidence>
<evidence type="ECO:0000256" key="7">
    <source>
        <dbReference type="ARBA" id="ARBA00023065"/>
    </source>
</evidence>
<evidence type="ECO:0000256" key="11">
    <source>
        <dbReference type="PROSITE-ProRule" id="PRU01360"/>
    </source>
</evidence>
<feature type="signal peptide" evidence="13">
    <location>
        <begin position="1"/>
        <end position="23"/>
    </location>
</feature>
<reference evidence="16 17" key="1">
    <citation type="submission" date="2020-03" db="EMBL/GenBank/DDBJ databases">
        <title>Genomic Encyclopedia of Type Strains, Phase III (KMG-III): the genomes of soil and plant-associated and newly described type strains.</title>
        <authorList>
            <person name="Whitman W."/>
        </authorList>
    </citation>
    <scope>NUCLEOTIDE SEQUENCE [LARGE SCALE GENOMIC DNA]</scope>
    <source>
        <strain evidence="16 17">CECT 8804</strain>
    </source>
</reference>
<keyword evidence="13" id="KW-0732">Signal</keyword>
<keyword evidence="10 11" id="KW-0998">Cell outer membrane</keyword>
<evidence type="ECO:0000256" key="2">
    <source>
        <dbReference type="ARBA" id="ARBA00022448"/>
    </source>
</evidence>
<evidence type="ECO:0000313" key="16">
    <source>
        <dbReference type="EMBL" id="NIJ08113.1"/>
    </source>
</evidence>
<keyword evidence="5 11" id="KW-0812">Transmembrane</keyword>
<evidence type="ECO:0000256" key="6">
    <source>
        <dbReference type="ARBA" id="ARBA00023004"/>
    </source>
</evidence>
<evidence type="ECO:0000259" key="14">
    <source>
        <dbReference type="Pfam" id="PF00593"/>
    </source>
</evidence>
<evidence type="ECO:0000256" key="9">
    <source>
        <dbReference type="ARBA" id="ARBA00023136"/>
    </source>
</evidence>
<dbReference type="Pfam" id="PF00593">
    <property type="entry name" value="TonB_dep_Rec_b-barrel"/>
    <property type="match status" value="1"/>
</dbReference>
<dbReference type="RefSeq" id="WP_167072932.1">
    <property type="nucleotide sequence ID" value="NZ_JAAOZC010000003.1"/>
</dbReference>
<keyword evidence="3 11" id="KW-1134">Transmembrane beta strand</keyword>
<evidence type="ECO:0000256" key="12">
    <source>
        <dbReference type="RuleBase" id="RU003357"/>
    </source>
</evidence>
<proteinExistence type="inferred from homology"/>
<dbReference type="InterPro" id="IPR036942">
    <property type="entry name" value="Beta-barrel_TonB_sf"/>
</dbReference>
<comment type="similarity">
    <text evidence="11 12">Belongs to the TonB-dependent receptor family.</text>
</comment>
<evidence type="ECO:0000256" key="13">
    <source>
        <dbReference type="SAM" id="SignalP"/>
    </source>
</evidence>
<gene>
    <name evidence="16" type="ORF">FHS31_001723</name>
</gene>
<evidence type="ECO:0000256" key="3">
    <source>
        <dbReference type="ARBA" id="ARBA00022452"/>
    </source>
</evidence>
<evidence type="ECO:0000256" key="10">
    <source>
        <dbReference type="ARBA" id="ARBA00023237"/>
    </source>
</evidence>
<evidence type="ECO:0000256" key="5">
    <source>
        <dbReference type="ARBA" id="ARBA00022692"/>
    </source>
</evidence>
<dbReference type="SUPFAM" id="SSF56935">
    <property type="entry name" value="Porins"/>
    <property type="match status" value="1"/>
</dbReference>
<keyword evidence="8 12" id="KW-0798">TonB box</keyword>
<comment type="subcellular location">
    <subcellularLocation>
        <location evidence="1 11">Cell outer membrane</location>
        <topology evidence="1 11">Multi-pass membrane protein</topology>
    </subcellularLocation>
</comment>
<keyword evidence="9 11" id="KW-0472">Membrane</keyword>
<dbReference type="Gene3D" id="2.40.170.20">
    <property type="entry name" value="TonB-dependent receptor, beta-barrel domain"/>
    <property type="match status" value="2"/>
</dbReference>